<keyword evidence="2" id="KW-0784">Thiamine biosynthesis</keyword>
<dbReference type="InterPro" id="IPR036206">
    <property type="entry name" value="ThiamineP_synth_sf"/>
</dbReference>
<gene>
    <name evidence="4" type="ORF">LNQ49_15215</name>
</gene>
<dbReference type="RefSeq" id="WP_229989888.1">
    <property type="nucleotide sequence ID" value="NZ_JAJJMO010000001.1"/>
</dbReference>
<dbReference type="InterPro" id="IPR013785">
    <property type="entry name" value="Aldolase_TIM"/>
</dbReference>
<organism evidence="4 5">
    <name type="scientific">Flavobacterium pisciphilum</name>
    <dbReference type="NCBI Taxonomy" id="2893755"/>
    <lineage>
        <taxon>Bacteria</taxon>
        <taxon>Pseudomonadati</taxon>
        <taxon>Bacteroidota</taxon>
        <taxon>Flavobacteriia</taxon>
        <taxon>Flavobacteriales</taxon>
        <taxon>Flavobacteriaceae</taxon>
        <taxon>Flavobacterium</taxon>
    </lineage>
</organism>
<dbReference type="Proteomes" id="UP001430919">
    <property type="component" value="Unassembled WGS sequence"/>
</dbReference>
<accession>A0ABS8MVX2</accession>
<evidence type="ECO:0000256" key="1">
    <source>
        <dbReference type="ARBA" id="ARBA00004948"/>
    </source>
</evidence>
<protein>
    <submittedName>
        <fullName evidence="4">Thiamine phosphate synthase</fullName>
    </submittedName>
</protein>
<evidence type="ECO:0000313" key="5">
    <source>
        <dbReference type="Proteomes" id="UP001430919"/>
    </source>
</evidence>
<keyword evidence="5" id="KW-1185">Reference proteome</keyword>
<comment type="caution">
    <text evidence="4">The sequence shown here is derived from an EMBL/GenBank/DDBJ whole genome shotgun (WGS) entry which is preliminary data.</text>
</comment>
<reference evidence="4" key="1">
    <citation type="submission" date="2021-11" db="EMBL/GenBank/DDBJ databases">
        <title>Description of novel Flavobacterium species.</title>
        <authorList>
            <person name="Saticioglu I.B."/>
            <person name="Ay H."/>
            <person name="Altun S."/>
            <person name="Duman M."/>
        </authorList>
    </citation>
    <scope>NUCLEOTIDE SEQUENCE</scope>
    <source>
        <strain evidence="4">F-65</strain>
    </source>
</reference>
<dbReference type="PANTHER" id="PTHR20857:SF15">
    <property type="entry name" value="THIAMINE-PHOSPHATE SYNTHASE"/>
    <property type="match status" value="1"/>
</dbReference>
<evidence type="ECO:0000259" key="3">
    <source>
        <dbReference type="Pfam" id="PF02581"/>
    </source>
</evidence>
<sequence>MIKKFFFILDFTKNISPQMIVISNPTAIANEINVIHSLFEEGLQLFHIRKPEYSLKEMISFVAQVNPEFRPQLVLHSHHELIEKFKINRIHFTEEKRKTIDLKEYRNRNIQLSTATHSIADFNALAPDFEYAFLSPVYPSISKEGYFPKENLFEAIKTRTNTKTKLVALGGISSENTARTLTNGFDNIALLGAIWNVENPIKNFKSCQRIALSSLQ</sequence>
<evidence type="ECO:0000313" key="4">
    <source>
        <dbReference type="EMBL" id="MCC9072929.1"/>
    </source>
</evidence>
<dbReference type="Pfam" id="PF02581">
    <property type="entry name" value="TMP-TENI"/>
    <property type="match status" value="1"/>
</dbReference>
<dbReference type="PANTHER" id="PTHR20857">
    <property type="entry name" value="THIAMINE-PHOSPHATE PYROPHOSPHORYLASE"/>
    <property type="match status" value="1"/>
</dbReference>
<comment type="pathway">
    <text evidence="1">Cofactor biosynthesis; thiamine diphosphate biosynthesis.</text>
</comment>
<feature type="domain" description="Thiamine phosphate synthase/TenI" evidence="3">
    <location>
        <begin position="21"/>
        <end position="194"/>
    </location>
</feature>
<proteinExistence type="predicted"/>
<dbReference type="CDD" id="cd00564">
    <property type="entry name" value="TMP_TenI"/>
    <property type="match status" value="1"/>
</dbReference>
<dbReference type="EMBL" id="JAJJMO010000001">
    <property type="protein sequence ID" value="MCC9072929.1"/>
    <property type="molecule type" value="Genomic_DNA"/>
</dbReference>
<evidence type="ECO:0000256" key="2">
    <source>
        <dbReference type="ARBA" id="ARBA00022977"/>
    </source>
</evidence>
<dbReference type="Gene3D" id="3.20.20.70">
    <property type="entry name" value="Aldolase class I"/>
    <property type="match status" value="1"/>
</dbReference>
<name>A0ABS8MVX2_9FLAO</name>
<dbReference type="SUPFAM" id="SSF51391">
    <property type="entry name" value="Thiamin phosphate synthase"/>
    <property type="match status" value="1"/>
</dbReference>
<dbReference type="InterPro" id="IPR022998">
    <property type="entry name" value="ThiamineP_synth_TenI"/>
</dbReference>